<proteinExistence type="inferred from homology"/>
<comment type="caution">
    <text evidence="3">The sequence shown here is derived from an EMBL/GenBank/DDBJ whole genome shotgun (WGS) entry which is preliminary data.</text>
</comment>
<evidence type="ECO:0000313" key="4">
    <source>
        <dbReference type="Proteomes" id="UP000305778"/>
    </source>
</evidence>
<sequence length="93" mass="10485">MTVMETYRLAEAREHLDELYGRVRNSHEHIAIAESGEAEIALIPIGEFREYERLRDEADLAAAKAVFDDPGGEWIPHDEFMAQLEAEDRAAAG</sequence>
<dbReference type="Gene3D" id="3.40.1620.10">
    <property type="entry name" value="YefM-like domain"/>
    <property type="match status" value="1"/>
</dbReference>
<evidence type="ECO:0000256" key="2">
    <source>
        <dbReference type="RuleBase" id="RU362080"/>
    </source>
</evidence>
<evidence type="ECO:0000256" key="1">
    <source>
        <dbReference type="ARBA" id="ARBA00009981"/>
    </source>
</evidence>
<gene>
    <name evidence="3" type="ORF">FCI23_42715</name>
</gene>
<dbReference type="SUPFAM" id="SSF143120">
    <property type="entry name" value="YefM-like"/>
    <property type="match status" value="1"/>
</dbReference>
<dbReference type="AlphaFoldDB" id="A0A4U0RXT9"/>
<accession>A0A4U0RXT9</accession>
<dbReference type="OrthoDB" id="3480062at2"/>
<comment type="similarity">
    <text evidence="1 2">Belongs to the phD/YefM antitoxin family.</text>
</comment>
<dbReference type="InterPro" id="IPR036165">
    <property type="entry name" value="YefM-like_sf"/>
</dbReference>
<protein>
    <recommendedName>
        <fullName evidence="2">Antitoxin</fullName>
    </recommendedName>
</protein>
<name>A0A4U0RXT9_9ACTN</name>
<dbReference type="InterPro" id="IPR006442">
    <property type="entry name" value="Antitoxin_Phd/YefM"/>
</dbReference>
<reference evidence="3 4" key="1">
    <citation type="submission" date="2019-04" db="EMBL/GenBank/DDBJ databases">
        <title>Streptomyces oryziradicis sp. nov., a novel actinomycete isolated from rhizosphere soil of rice (Oryza sativa L.).</title>
        <authorList>
            <person name="Li C."/>
        </authorList>
    </citation>
    <scope>NUCLEOTIDE SEQUENCE [LARGE SCALE GENOMIC DNA]</scope>
    <source>
        <strain evidence="3 4">NEAU-C40</strain>
    </source>
</reference>
<dbReference type="Pfam" id="PF02604">
    <property type="entry name" value="PhdYeFM_antitox"/>
    <property type="match status" value="1"/>
</dbReference>
<dbReference type="EMBL" id="SUMC01000085">
    <property type="protein sequence ID" value="TKA00468.1"/>
    <property type="molecule type" value="Genomic_DNA"/>
</dbReference>
<comment type="function">
    <text evidence="2">Antitoxin component of a type II toxin-antitoxin (TA) system.</text>
</comment>
<evidence type="ECO:0000313" key="3">
    <source>
        <dbReference type="EMBL" id="TKA00468.1"/>
    </source>
</evidence>
<organism evidence="3 4">
    <name type="scientific">Actinacidiphila oryziradicis</name>
    <dbReference type="NCBI Taxonomy" id="2571141"/>
    <lineage>
        <taxon>Bacteria</taxon>
        <taxon>Bacillati</taxon>
        <taxon>Actinomycetota</taxon>
        <taxon>Actinomycetes</taxon>
        <taxon>Kitasatosporales</taxon>
        <taxon>Streptomycetaceae</taxon>
        <taxon>Actinacidiphila</taxon>
    </lineage>
</organism>
<dbReference type="Proteomes" id="UP000305778">
    <property type="component" value="Unassembled WGS sequence"/>
</dbReference>
<keyword evidence="4" id="KW-1185">Reference proteome</keyword>